<accession>A0A831WVR3</accession>
<dbReference type="EMBL" id="DSBW01000153">
    <property type="protein sequence ID" value="HED31404.1"/>
    <property type="molecule type" value="Genomic_DNA"/>
</dbReference>
<feature type="signal peptide" evidence="1">
    <location>
        <begin position="1"/>
        <end position="32"/>
    </location>
</feature>
<organism evidence="2">
    <name type="scientific">Prosthecochloris aestuarii</name>
    <dbReference type="NCBI Taxonomy" id="1102"/>
    <lineage>
        <taxon>Bacteria</taxon>
        <taxon>Pseudomonadati</taxon>
        <taxon>Chlorobiota</taxon>
        <taxon>Chlorobiia</taxon>
        <taxon>Chlorobiales</taxon>
        <taxon>Chlorobiaceae</taxon>
        <taxon>Prosthecochloris</taxon>
    </lineage>
</organism>
<gene>
    <name evidence="2" type="ORF">ENN50_06955</name>
</gene>
<evidence type="ECO:0008006" key="3">
    <source>
        <dbReference type="Google" id="ProtNLM"/>
    </source>
</evidence>
<comment type="caution">
    <text evidence="2">The sequence shown here is derived from an EMBL/GenBank/DDBJ whole genome shotgun (WGS) entry which is preliminary data.</text>
</comment>
<feature type="chain" id="PRO_5032619367" description="Secreted protein" evidence="1">
    <location>
        <begin position="33"/>
        <end position="196"/>
    </location>
</feature>
<sequence length="196" mass="21975">MESFEHKNHNSSRIPVLLLCVVTLLCFRQAFADPPVHIITKKITIDDIRPSDLGFPGSGSMAVNEGSAEFDIMPYGWDAVGSVNTEPELLGPATKVTRRIENLWEWKVLKNKHDKKPDIDVEYRVIGGNGKRDVMTHVIDPTATLPVTLRPYPVTETEKNNQWIFSGAAEIEMDFADIKKSGNYEGEIEIRITIAP</sequence>
<reference evidence="2" key="1">
    <citation type="journal article" date="2020" name="mSystems">
        <title>Genome- and Community-Level Interaction Insights into Carbon Utilization and Element Cycling Functions of Hydrothermarchaeota in Hydrothermal Sediment.</title>
        <authorList>
            <person name="Zhou Z."/>
            <person name="Liu Y."/>
            <person name="Xu W."/>
            <person name="Pan J."/>
            <person name="Luo Z.H."/>
            <person name="Li M."/>
        </authorList>
    </citation>
    <scope>NUCLEOTIDE SEQUENCE [LARGE SCALE GENOMIC DNA]</scope>
    <source>
        <strain evidence="2">SpSt-1181</strain>
    </source>
</reference>
<evidence type="ECO:0000256" key="1">
    <source>
        <dbReference type="SAM" id="SignalP"/>
    </source>
</evidence>
<name>A0A831WVR3_PROAE</name>
<dbReference type="Proteomes" id="UP000886335">
    <property type="component" value="Unassembled WGS sequence"/>
</dbReference>
<keyword evidence="1" id="KW-0732">Signal</keyword>
<dbReference type="AlphaFoldDB" id="A0A831WVR3"/>
<proteinExistence type="predicted"/>
<protein>
    <recommendedName>
        <fullName evidence="3">Secreted protein</fullName>
    </recommendedName>
</protein>
<evidence type="ECO:0000313" key="2">
    <source>
        <dbReference type="EMBL" id="HED31404.1"/>
    </source>
</evidence>